<name>A0A2H0V1M0_9BACT</name>
<dbReference type="InterPro" id="IPR042184">
    <property type="entry name" value="YqeY/Aim41_N"/>
</dbReference>
<dbReference type="GO" id="GO:0016884">
    <property type="term" value="F:carbon-nitrogen ligase activity, with glutamine as amido-N-donor"/>
    <property type="evidence" value="ECO:0007669"/>
    <property type="project" value="InterPro"/>
</dbReference>
<dbReference type="AlphaFoldDB" id="A0A2H0V1M0"/>
<dbReference type="Pfam" id="PF09424">
    <property type="entry name" value="YqeY"/>
    <property type="match status" value="1"/>
</dbReference>
<comment type="caution">
    <text evidence="1">The sequence shown here is derived from an EMBL/GenBank/DDBJ whole genome shotgun (WGS) entry which is preliminary data.</text>
</comment>
<dbReference type="Gene3D" id="1.10.1510.10">
    <property type="entry name" value="Uncharacterised protein YqeY/AIM41 PF09424, N-terminal domain"/>
    <property type="match status" value="1"/>
</dbReference>
<sequence>MKVIKFVKFIKSLFSLSFPRRRESHEQHVNVGIPAFAGMTVKNMATKQQILDDFTAAFKARDEAKKRTLSSIKSEILVFEKSPAFAKVAAGKADGSKVDSQKLTEILKSMAKKRRESIEAFEQGNRPELAVKEKEELEIIESYLPEQISEEQVRKVIKEIVETNGYASQDFGRAMGMAMGELKGKADGNIVSKVLKEILGQS</sequence>
<evidence type="ECO:0000313" key="1">
    <source>
        <dbReference type="EMBL" id="PIR92962.1"/>
    </source>
</evidence>
<dbReference type="InterPro" id="IPR003789">
    <property type="entry name" value="Asn/Gln_tRNA_amidoTrase-B-like"/>
</dbReference>
<dbReference type="Gene3D" id="1.10.10.410">
    <property type="match status" value="1"/>
</dbReference>
<protein>
    <submittedName>
        <fullName evidence="1">Glutamyl-tRNA amidotransferase</fullName>
    </submittedName>
</protein>
<organism evidence="1 2">
    <name type="scientific">Candidatus Falkowbacteria bacterium CG10_big_fil_rev_8_21_14_0_10_43_10</name>
    <dbReference type="NCBI Taxonomy" id="1974567"/>
    <lineage>
        <taxon>Bacteria</taxon>
        <taxon>Candidatus Falkowiibacteriota</taxon>
    </lineage>
</organism>
<keyword evidence="1" id="KW-0808">Transferase</keyword>
<dbReference type="GO" id="GO:0016740">
    <property type="term" value="F:transferase activity"/>
    <property type="evidence" value="ECO:0007669"/>
    <property type="project" value="UniProtKB-KW"/>
</dbReference>
<accession>A0A2H0V1M0</accession>
<evidence type="ECO:0000313" key="2">
    <source>
        <dbReference type="Proteomes" id="UP000228626"/>
    </source>
</evidence>
<dbReference type="EMBL" id="PFAR01000040">
    <property type="protein sequence ID" value="PIR92962.1"/>
    <property type="molecule type" value="Genomic_DNA"/>
</dbReference>
<dbReference type="SUPFAM" id="SSF89095">
    <property type="entry name" value="GatB/YqeY motif"/>
    <property type="match status" value="1"/>
</dbReference>
<dbReference type="InterPro" id="IPR019004">
    <property type="entry name" value="YqeY/Aim41"/>
</dbReference>
<gene>
    <name evidence="1" type="ORF">COT99_03410</name>
</gene>
<dbReference type="PANTHER" id="PTHR28055:SF1">
    <property type="entry name" value="ALTERED INHERITANCE OF MITOCHONDRIA PROTEIN 41, MITOCHONDRIAL"/>
    <property type="match status" value="1"/>
</dbReference>
<reference evidence="2" key="1">
    <citation type="submission" date="2017-09" db="EMBL/GenBank/DDBJ databases">
        <title>Depth-based differentiation of microbial function through sediment-hosted aquifers and enrichment of novel symbionts in the deep terrestrial subsurface.</title>
        <authorList>
            <person name="Probst A.J."/>
            <person name="Ladd B."/>
            <person name="Jarett J.K."/>
            <person name="Geller-Mcgrath D.E."/>
            <person name="Sieber C.M.K."/>
            <person name="Emerson J.B."/>
            <person name="Anantharaman K."/>
            <person name="Thomas B.C."/>
            <person name="Malmstrom R."/>
            <person name="Stieglmeier M."/>
            <person name="Klingl A."/>
            <person name="Woyke T."/>
            <person name="Ryan C.M."/>
            <person name="Banfield J.F."/>
        </authorList>
    </citation>
    <scope>NUCLEOTIDE SEQUENCE [LARGE SCALE GENOMIC DNA]</scope>
</reference>
<dbReference type="Proteomes" id="UP000228626">
    <property type="component" value="Unassembled WGS sequence"/>
</dbReference>
<dbReference type="PANTHER" id="PTHR28055">
    <property type="entry name" value="ALTERED INHERITANCE OF MITOCHONDRIA PROTEIN 41, MITOCHONDRIAL"/>
    <property type="match status" value="1"/>
</dbReference>
<dbReference type="InterPro" id="IPR023168">
    <property type="entry name" value="GatB_Yqey_C_2"/>
</dbReference>
<proteinExistence type="predicted"/>